<dbReference type="PROSITE" id="PS51682">
    <property type="entry name" value="SAM_OMT_I"/>
    <property type="match status" value="1"/>
</dbReference>
<dbReference type="Gene3D" id="3.40.50.150">
    <property type="entry name" value="Vaccinia Virus protein VP39"/>
    <property type="match status" value="1"/>
</dbReference>
<evidence type="ECO:0000259" key="7">
    <source>
        <dbReference type="PROSITE" id="PS50206"/>
    </source>
</evidence>
<dbReference type="Pfam" id="PF17773">
    <property type="entry name" value="UPF0176_N"/>
    <property type="match status" value="1"/>
</dbReference>
<dbReference type="InterPro" id="IPR002935">
    <property type="entry name" value="SAM_O-MeTrfase"/>
</dbReference>
<organism evidence="8 9">
    <name type="scientific">Cyclospora cayetanensis</name>
    <dbReference type="NCBI Taxonomy" id="88456"/>
    <lineage>
        <taxon>Eukaryota</taxon>
        <taxon>Sar</taxon>
        <taxon>Alveolata</taxon>
        <taxon>Apicomplexa</taxon>
        <taxon>Conoidasida</taxon>
        <taxon>Coccidia</taxon>
        <taxon>Eucoccidiorida</taxon>
        <taxon>Eimeriorina</taxon>
        <taxon>Eimeriidae</taxon>
        <taxon>Cyclospora</taxon>
    </lineage>
</organism>
<feature type="region of interest" description="Disordered" evidence="5">
    <location>
        <begin position="810"/>
        <end position="840"/>
    </location>
</feature>
<evidence type="ECO:0000256" key="6">
    <source>
        <dbReference type="SAM" id="SignalP"/>
    </source>
</evidence>
<dbReference type="Gene3D" id="3.40.250.10">
    <property type="entry name" value="Rhodanese-like domain"/>
    <property type="match status" value="1"/>
</dbReference>
<reference evidence="8 9" key="1">
    <citation type="journal article" date="2016" name="BMC Genomics">
        <title>Comparative genomics reveals Cyclospora cayetanensis possesses coccidia-like metabolism and invasion components but unique surface antigens.</title>
        <authorList>
            <person name="Liu S."/>
            <person name="Wang L."/>
            <person name="Zheng H."/>
            <person name="Xu Z."/>
            <person name="Roellig D.M."/>
            <person name="Li N."/>
            <person name="Frace M.A."/>
            <person name="Tang K."/>
            <person name="Arrowood M.J."/>
            <person name="Moss D.M."/>
            <person name="Zhang L."/>
            <person name="Feng Y."/>
            <person name="Xiao L."/>
        </authorList>
    </citation>
    <scope>NUCLEOTIDE SEQUENCE [LARGE SCALE GENOMIC DNA]</scope>
    <source>
        <strain evidence="8 9">CHN_HEN01</strain>
    </source>
</reference>
<comment type="caution">
    <text evidence="8">The sequence shown here is derived from an EMBL/GenBank/DDBJ whole genome shotgun (WGS) entry which is preliminary data.</text>
</comment>
<dbReference type="InParanoid" id="A0A1D3D0S4"/>
<dbReference type="Proteomes" id="UP000095192">
    <property type="component" value="Unassembled WGS sequence"/>
</dbReference>
<dbReference type="InterPro" id="IPR022111">
    <property type="entry name" value="Rhodanese_C"/>
</dbReference>
<evidence type="ECO:0000256" key="5">
    <source>
        <dbReference type="SAM" id="MobiDB-lite"/>
    </source>
</evidence>
<comment type="similarity">
    <text evidence="4">Belongs to the class I-like SAM-binding methyltransferase superfamily. Cation-dependent O-methyltransferase family.</text>
</comment>
<gene>
    <name evidence="8" type="ORF">cyc_01884</name>
</gene>
<dbReference type="SUPFAM" id="SSF52821">
    <property type="entry name" value="Rhodanese/Cell cycle control phosphatase"/>
    <property type="match status" value="1"/>
</dbReference>
<sequence>MQQQESKRQQQASLLPPLRPRLLALLLLLFLQTRLSPASGFARAPSFDVLFPSQGTSAPLARPLKAVSSDCSRNNDRKETSTSLNCPRCVILRADDEGTKVVVGWKEGLVASKPPSITKPPTEAVDVVPVEVRIAPETQKALGLSRKTQKRHVFLPLCLLGPLGGHGAAEAYHNIELTANSPADTHDPRHEEEPTMPPTAGDTRPLRQSLLEALKQAVCRALKWRVNSCYGAPMQLVARVAKPKMASPPTMQPSDQAVSQTSDQHAAVGQASEVIEGDPTPPSLPLNSDEEVLRVLQEHYGPLLTKYDRHAHASACSSKANNSAALSSDESSNDGTMNSAEWASCISVLRILRLPRGPRLSLELQIKPSLPDLSFAMNEATVLIPPPPPLGEMKAPKGPTYSDNENPPPYQLLSLYKFFPVKSPSAFAELLRALWGPRGVLGRVYVAPEGFNAQVAAPSVVLPCMTSEMERIPGLTSGLQVTLDCLVPFDQYWKTPPFDALHIRTRQQVLRDGFDAPLNWEDCGEEVEPAIWHRKGAERVDTPTFADSFSPGGPLEAALLRAGVKLPHGRDSCVPGSRCSSSGEDVEVMMYCTGGIRCVKAGAFVRQVLGIPRVTRLKGGILAYKNFVKNLRGESLTDIGELAELDAGPSAPRHFAPAASPLSRDAGFTIVGKQEEQTGGGPSATEGQASVPESLFVGSNYVFDHRMCQEVTADMLAQCDLCNGPTGRLSNCSNRSCGRRMAICASCCSSIGIYCSSACAEEGARQKDRDNHARRQRRMQARYTHNRFMQQRGLWATRAQQLLAALKHGTATNIPPPDSNGPPDEDFRGSVEDSLSRDPREDWREWSHRVAADASSPSALHAALLEQGRQTAESLTGIGKDGPQFWSGHLQSSILSAISRLQRPRSILEIGAFVGISSLALAEGLACGEAERKDCIGLFAIEQDPRAASAARNLVNASPWSSLIHVIEADALELLRSSTAGSGKILDGPSSPEGMRVFRPPERGFDLIYLDAEKRRYAEYVRIILNPQRPLLAPEGALVIDNTLWHRGQDGRRPSWWSEFDTEGDSAKAKRYNRISEDMKALRDALRKDSRILHVLLPVGDGLSIVTWAKQEPPLKTY</sequence>
<feature type="region of interest" description="Disordered" evidence="5">
    <location>
        <begin position="180"/>
        <end position="204"/>
    </location>
</feature>
<evidence type="ECO:0000256" key="1">
    <source>
        <dbReference type="ARBA" id="ARBA00022603"/>
    </source>
</evidence>
<keyword evidence="9" id="KW-1185">Reference proteome</keyword>
<feature type="compositionally biased region" description="Basic and acidic residues" evidence="5">
    <location>
        <begin position="184"/>
        <end position="193"/>
    </location>
</feature>
<dbReference type="Pfam" id="PF12368">
    <property type="entry name" value="Rhodanese_C"/>
    <property type="match status" value="1"/>
</dbReference>
<dbReference type="EMBL" id="JROU02001239">
    <property type="protein sequence ID" value="OEH77019.1"/>
    <property type="molecule type" value="Genomic_DNA"/>
</dbReference>
<dbReference type="CDD" id="cd02440">
    <property type="entry name" value="AdoMet_MTases"/>
    <property type="match status" value="1"/>
</dbReference>
<keyword evidence="2" id="KW-0808">Transferase</keyword>
<evidence type="ECO:0000256" key="2">
    <source>
        <dbReference type="ARBA" id="ARBA00022679"/>
    </source>
</evidence>
<evidence type="ECO:0000256" key="3">
    <source>
        <dbReference type="ARBA" id="ARBA00022691"/>
    </source>
</evidence>
<protein>
    <recommendedName>
        <fullName evidence="7">Rhodanese domain-containing protein</fullName>
    </recommendedName>
</protein>
<dbReference type="SMART" id="SM00450">
    <property type="entry name" value="RHOD"/>
    <property type="match status" value="1"/>
</dbReference>
<feature type="compositionally biased region" description="Basic and acidic residues" evidence="5">
    <location>
        <begin position="825"/>
        <end position="840"/>
    </location>
</feature>
<dbReference type="AlphaFoldDB" id="A0A1D3D0S4"/>
<dbReference type="SUPFAM" id="SSF53335">
    <property type="entry name" value="S-adenosyl-L-methionine-dependent methyltransferases"/>
    <property type="match status" value="1"/>
</dbReference>
<dbReference type="Pfam" id="PF01596">
    <property type="entry name" value="Methyltransf_3"/>
    <property type="match status" value="1"/>
</dbReference>
<proteinExistence type="inferred from homology"/>
<feature type="chain" id="PRO_5008914073" description="Rhodanese domain-containing protein" evidence="6">
    <location>
        <begin position="39"/>
        <end position="1118"/>
    </location>
</feature>
<keyword evidence="6" id="KW-0732">Signal</keyword>
<dbReference type="PANTHER" id="PTHR43846:SF1">
    <property type="entry name" value="TRNA URIDINE(34) HYDROXYLASE"/>
    <property type="match status" value="1"/>
</dbReference>
<dbReference type="InterPro" id="IPR036873">
    <property type="entry name" value="Rhodanese-like_dom_sf"/>
</dbReference>
<dbReference type="PANTHER" id="PTHR43846">
    <property type="entry name" value="UPF0176 PROTEIN YCEA"/>
    <property type="match status" value="1"/>
</dbReference>
<dbReference type="VEuPathDB" id="ToxoDB:cyc_01884"/>
<evidence type="ECO:0000313" key="9">
    <source>
        <dbReference type="Proteomes" id="UP000095192"/>
    </source>
</evidence>
<feature type="compositionally biased region" description="Polar residues" evidence="5">
    <location>
        <begin position="252"/>
        <end position="264"/>
    </location>
</feature>
<dbReference type="InterPro" id="IPR029063">
    <property type="entry name" value="SAM-dependent_MTases_sf"/>
</dbReference>
<feature type="region of interest" description="Disordered" evidence="5">
    <location>
        <begin position="245"/>
        <end position="287"/>
    </location>
</feature>
<dbReference type="Gene3D" id="3.30.70.100">
    <property type="match status" value="1"/>
</dbReference>
<keyword evidence="3" id="KW-0949">S-adenosyl-L-methionine</keyword>
<feature type="domain" description="Rhodanese" evidence="7">
    <location>
        <begin position="522"/>
        <end position="629"/>
    </location>
</feature>
<name>A0A1D3D0S4_9EIME</name>
<dbReference type="InterPro" id="IPR001763">
    <property type="entry name" value="Rhodanese-like_dom"/>
</dbReference>
<dbReference type="GO" id="GO:0032259">
    <property type="term" value="P:methylation"/>
    <property type="evidence" value="ECO:0007669"/>
    <property type="project" value="UniProtKB-KW"/>
</dbReference>
<dbReference type="InterPro" id="IPR040503">
    <property type="entry name" value="TRHO_N"/>
</dbReference>
<evidence type="ECO:0000313" key="8">
    <source>
        <dbReference type="EMBL" id="OEH77019.1"/>
    </source>
</evidence>
<feature type="signal peptide" evidence="6">
    <location>
        <begin position="1"/>
        <end position="38"/>
    </location>
</feature>
<evidence type="ECO:0000256" key="4">
    <source>
        <dbReference type="ARBA" id="ARBA00023453"/>
    </source>
</evidence>
<dbReference type="PROSITE" id="PS50206">
    <property type="entry name" value="RHODANESE_3"/>
    <property type="match status" value="1"/>
</dbReference>
<accession>A0A1D3D0S4</accession>
<dbReference type="VEuPathDB" id="ToxoDB:LOC34618814"/>
<keyword evidence="1" id="KW-0489">Methyltransferase</keyword>
<dbReference type="GO" id="GO:0008171">
    <property type="term" value="F:O-methyltransferase activity"/>
    <property type="evidence" value="ECO:0007669"/>
    <property type="project" value="InterPro"/>
</dbReference>